<dbReference type="AlphaFoldDB" id="A0A3B0K5Z1"/>
<sequence length="625" mass="71658">MGNSLITCGKPSQRRERRFLQRLSNTYAQAHRKIEFRMLPLLGLSRNKGSSGSPPRSPEKKDRRTVRKIQVPIDMLPNEMWLEVMSYLSYNDLKQLRMVSWHCRELVNRRKFMSQGKVIITRHNLAAIKDHVENAPSKLSFERIELRNLKQSPKLDSFLKLVGPDVRHLQVSHAPVFRNINGKMPNLKVLTIAATTVLDDNIGINLKQFINLEAFECDGVSLDSALKLSMLLQLRKPANRVQLRHLQFEFTHDNEEVLVAVLRDHAKTLEYIDIFFSCSPSVETLPWSLAFGSMRNLSVLKLSGNCHLLLLEAILMSVPAVAPLRQLDLTGMLSLTNELLLYVASKWEFSLKSLDLMFCVQLNCACIDALRQLSGQLKCLTMAYCRELTGVALLKGIAHTPNYIIQELHLEEVCFIDEESLCELLVRLYNLRRLSLDNCRQAVTDRAMSLICKYQTGLRQLNIEYCIKITDKGFLGTPDFPYAITRLRGLRELNLRGCKNLTDRVLKEALILPELRILSLGYCSFFYPEGFEALTHNAPAIETLCVSSCMKVDDDTVRNFLRNFKRLRSINISNCMRLTLQSIHHILRHGHNMVELIACSIDGMDQEQAMRLLEKHRPQMKQVLL</sequence>
<name>A0A3B0K5Z1_DROGU</name>
<keyword evidence="5" id="KW-1185">Reference proteome</keyword>
<feature type="region of interest" description="Disordered" evidence="2">
    <location>
        <begin position="45"/>
        <end position="66"/>
    </location>
</feature>
<dbReference type="GO" id="GO:0019005">
    <property type="term" value="C:SCF ubiquitin ligase complex"/>
    <property type="evidence" value="ECO:0007669"/>
    <property type="project" value="TreeGrafter"/>
</dbReference>
<accession>A0A3B0K5Z1</accession>
<dbReference type="EMBL" id="OUUW01000013">
    <property type="protein sequence ID" value="SPP88092.1"/>
    <property type="molecule type" value="Genomic_DNA"/>
</dbReference>
<evidence type="ECO:0000313" key="5">
    <source>
        <dbReference type="Proteomes" id="UP000268350"/>
    </source>
</evidence>
<dbReference type="Gene3D" id="3.80.10.10">
    <property type="entry name" value="Ribonuclease Inhibitor"/>
    <property type="match status" value="1"/>
</dbReference>
<dbReference type="Pfam" id="PF00646">
    <property type="entry name" value="F-box"/>
    <property type="match status" value="1"/>
</dbReference>
<evidence type="ECO:0000256" key="2">
    <source>
        <dbReference type="SAM" id="MobiDB-lite"/>
    </source>
</evidence>
<proteinExistence type="predicted"/>
<evidence type="ECO:0000313" key="4">
    <source>
        <dbReference type="EMBL" id="SPP88092.1"/>
    </source>
</evidence>
<evidence type="ECO:0000256" key="1">
    <source>
        <dbReference type="ARBA" id="ARBA00022786"/>
    </source>
</evidence>
<dbReference type="SMART" id="SM00367">
    <property type="entry name" value="LRR_CC"/>
    <property type="match status" value="7"/>
</dbReference>
<dbReference type="SUPFAM" id="SSF52047">
    <property type="entry name" value="RNI-like"/>
    <property type="match status" value="1"/>
</dbReference>
<dbReference type="InterPro" id="IPR001810">
    <property type="entry name" value="F-box_dom"/>
</dbReference>
<dbReference type="InterPro" id="IPR032675">
    <property type="entry name" value="LRR_dom_sf"/>
</dbReference>
<protein>
    <submittedName>
        <fullName evidence="4">Blast:F-box/LRR-repeat protein 20</fullName>
    </submittedName>
</protein>
<dbReference type="CDD" id="cd09917">
    <property type="entry name" value="F-box_SF"/>
    <property type="match status" value="1"/>
</dbReference>
<gene>
    <name evidence="4" type="ORF">DGUA_6G015914</name>
</gene>
<evidence type="ECO:0000259" key="3">
    <source>
        <dbReference type="PROSITE" id="PS50181"/>
    </source>
</evidence>
<dbReference type="InterPro" id="IPR036047">
    <property type="entry name" value="F-box-like_dom_sf"/>
</dbReference>
<reference evidence="5" key="1">
    <citation type="submission" date="2018-01" db="EMBL/GenBank/DDBJ databases">
        <authorList>
            <person name="Alioto T."/>
            <person name="Alioto T."/>
        </authorList>
    </citation>
    <scope>NUCLEOTIDE SEQUENCE [LARGE SCALE GENOMIC DNA]</scope>
</reference>
<dbReference type="SUPFAM" id="SSF81383">
    <property type="entry name" value="F-box domain"/>
    <property type="match status" value="1"/>
</dbReference>
<dbReference type="SMART" id="SM00256">
    <property type="entry name" value="FBOX"/>
    <property type="match status" value="1"/>
</dbReference>
<dbReference type="STRING" id="7266.A0A3B0K5Z1"/>
<organism evidence="4 5">
    <name type="scientific">Drosophila guanche</name>
    <name type="common">Fruit fly</name>
    <dbReference type="NCBI Taxonomy" id="7266"/>
    <lineage>
        <taxon>Eukaryota</taxon>
        <taxon>Metazoa</taxon>
        <taxon>Ecdysozoa</taxon>
        <taxon>Arthropoda</taxon>
        <taxon>Hexapoda</taxon>
        <taxon>Insecta</taxon>
        <taxon>Pterygota</taxon>
        <taxon>Neoptera</taxon>
        <taxon>Endopterygota</taxon>
        <taxon>Diptera</taxon>
        <taxon>Brachycera</taxon>
        <taxon>Muscomorpha</taxon>
        <taxon>Ephydroidea</taxon>
        <taxon>Drosophilidae</taxon>
        <taxon>Drosophila</taxon>
        <taxon>Sophophora</taxon>
    </lineage>
</organism>
<dbReference type="PROSITE" id="PS50181">
    <property type="entry name" value="FBOX"/>
    <property type="match status" value="1"/>
</dbReference>
<dbReference type="InterPro" id="IPR006553">
    <property type="entry name" value="Leu-rich_rpt_Cys-con_subtyp"/>
</dbReference>
<dbReference type="PANTHER" id="PTHR13318:SF247">
    <property type="entry name" value="GH16156P"/>
    <property type="match status" value="1"/>
</dbReference>
<keyword evidence="1" id="KW-0833">Ubl conjugation pathway</keyword>
<feature type="domain" description="F-box" evidence="3">
    <location>
        <begin position="70"/>
        <end position="116"/>
    </location>
</feature>
<dbReference type="OrthoDB" id="27842at2759"/>
<dbReference type="PANTHER" id="PTHR13318">
    <property type="entry name" value="PARTNER OF PAIRED, ISOFORM B-RELATED"/>
    <property type="match status" value="1"/>
</dbReference>
<dbReference type="Proteomes" id="UP000268350">
    <property type="component" value="Unassembled WGS sequence"/>
</dbReference>
<dbReference type="GO" id="GO:0031146">
    <property type="term" value="P:SCF-dependent proteasomal ubiquitin-dependent protein catabolic process"/>
    <property type="evidence" value="ECO:0007669"/>
    <property type="project" value="TreeGrafter"/>
</dbReference>
<dbReference type="Gene3D" id="1.20.1280.50">
    <property type="match status" value="1"/>
</dbReference>